<accession>A0A238ZCN3</accession>
<evidence type="ECO:0000256" key="1">
    <source>
        <dbReference type="ARBA" id="ARBA00010515"/>
    </source>
</evidence>
<dbReference type="InterPro" id="IPR050300">
    <property type="entry name" value="GDXG_lipolytic_enzyme"/>
</dbReference>
<dbReference type="RefSeq" id="WP_089273560.1">
    <property type="nucleotide sequence ID" value="NZ_FZNN01000029.1"/>
</dbReference>
<reference evidence="4 5" key="1">
    <citation type="submission" date="2017-06" db="EMBL/GenBank/DDBJ databases">
        <authorList>
            <person name="Kim H.J."/>
            <person name="Triplett B.A."/>
        </authorList>
    </citation>
    <scope>NUCLEOTIDE SEQUENCE [LARGE SCALE GENOMIC DNA]</scope>
    <source>
        <strain evidence="4 5">DSM 29052</strain>
    </source>
</reference>
<dbReference type="PANTHER" id="PTHR48081">
    <property type="entry name" value="AB HYDROLASE SUPERFAMILY PROTEIN C4A8.06C"/>
    <property type="match status" value="1"/>
</dbReference>
<dbReference type="Proteomes" id="UP000198417">
    <property type="component" value="Unassembled WGS sequence"/>
</dbReference>
<keyword evidence="5" id="KW-1185">Reference proteome</keyword>
<dbReference type="PANTHER" id="PTHR48081:SF8">
    <property type="entry name" value="ALPHA_BETA HYDROLASE FOLD-3 DOMAIN-CONTAINING PROTEIN-RELATED"/>
    <property type="match status" value="1"/>
</dbReference>
<evidence type="ECO:0000313" key="4">
    <source>
        <dbReference type="EMBL" id="SNR81275.1"/>
    </source>
</evidence>
<dbReference type="AlphaFoldDB" id="A0A238ZCN3"/>
<dbReference type="Gene3D" id="3.40.50.1820">
    <property type="entry name" value="alpha/beta hydrolase"/>
    <property type="match status" value="1"/>
</dbReference>
<sequence>MINPDIFRFLEVWDAKWATVPPEADAAERRALFETIASEMRLPTPEGVNTDEEHWIDSDGGPVRVRLFRHNSGGAQPALIYMHGGGWMQGSPETHWDITARIAAWAKMTVISVDYALAPEHPYPAAFLQCCAVLRWAKDKAKDLGIDPARLAIGGDSAGGNLAAAVALKAREEGLALKAQLLIYPACDFDRTRPSYVENAEGPLLKVAGMARTNAFYCADEVQLQTDPYIAPLVAETHEGLPTAFVAVAQNDPLRDSGLAYSEALKAAGVSVTDDPGTGLIHGYLRSMEYCDVAETQLKCMTDWLQAVLR</sequence>
<organism evidence="4 5">
    <name type="scientific">Puniceibacterium sediminis</name>
    <dbReference type="NCBI Taxonomy" id="1608407"/>
    <lineage>
        <taxon>Bacteria</taxon>
        <taxon>Pseudomonadati</taxon>
        <taxon>Pseudomonadota</taxon>
        <taxon>Alphaproteobacteria</taxon>
        <taxon>Rhodobacterales</taxon>
        <taxon>Paracoccaceae</taxon>
        <taxon>Puniceibacterium</taxon>
    </lineage>
</organism>
<dbReference type="PROSITE" id="PS01173">
    <property type="entry name" value="LIPASE_GDXG_HIS"/>
    <property type="match status" value="1"/>
</dbReference>
<dbReference type="GO" id="GO:0016787">
    <property type="term" value="F:hydrolase activity"/>
    <property type="evidence" value="ECO:0007669"/>
    <property type="project" value="UniProtKB-KW"/>
</dbReference>
<dbReference type="EMBL" id="FZNN01000029">
    <property type="protein sequence ID" value="SNR81275.1"/>
    <property type="molecule type" value="Genomic_DNA"/>
</dbReference>
<dbReference type="InterPro" id="IPR002168">
    <property type="entry name" value="Lipase_GDXG_HIS_AS"/>
</dbReference>
<comment type="similarity">
    <text evidence="1">Belongs to the 'GDXG' lipolytic enzyme family.</text>
</comment>
<evidence type="ECO:0000259" key="3">
    <source>
        <dbReference type="Pfam" id="PF07859"/>
    </source>
</evidence>
<feature type="domain" description="Alpha/beta hydrolase fold-3" evidence="3">
    <location>
        <begin position="79"/>
        <end position="285"/>
    </location>
</feature>
<dbReference type="SUPFAM" id="SSF53474">
    <property type="entry name" value="alpha/beta-Hydrolases"/>
    <property type="match status" value="1"/>
</dbReference>
<evidence type="ECO:0000313" key="5">
    <source>
        <dbReference type="Proteomes" id="UP000198417"/>
    </source>
</evidence>
<dbReference type="OrthoDB" id="9806180at2"/>
<name>A0A238ZCN3_9RHOB</name>
<keyword evidence="2" id="KW-0378">Hydrolase</keyword>
<dbReference type="Pfam" id="PF07859">
    <property type="entry name" value="Abhydrolase_3"/>
    <property type="match status" value="1"/>
</dbReference>
<dbReference type="InterPro" id="IPR029058">
    <property type="entry name" value="AB_hydrolase_fold"/>
</dbReference>
<proteinExistence type="inferred from homology"/>
<dbReference type="InterPro" id="IPR013094">
    <property type="entry name" value="AB_hydrolase_3"/>
</dbReference>
<protein>
    <submittedName>
        <fullName evidence="4">Acetyl esterase</fullName>
    </submittedName>
</protein>
<evidence type="ECO:0000256" key="2">
    <source>
        <dbReference type="ARBA" id="ARBA00022801"/>
    </source>
</evidence>
<gene>
    <name evidence="4" type="ORF">SAMN06265370_12918</name>
</gene>